<accession>A0ABS9WC59</accession>
<dbReference type="EMBL" id="JALBUU010000125">
    <property type="protein sequence ID" value="MCI0756891.1"/>
    <property type="molecule type" value="Genomic_DNA"/>
</dbReference>
<evidence type="ECO:0000313" key="5">
    <source>
        <dbReference type="Proteomes" id="UP001201985"/>
    </source>
</evidence>
<gene>
    <name evidence="4" type="ORF">MON41_24970</name>
</gene>
<dbReference type="InterPro" id="IPR011006">
    <property type="entry name" value="CheY-like_superfamily"/>
</dbReference>
<proteinExistence type="predicted"/>
<dbReference type="SUPFAM" id="SSF52172">
    <property type="entry name" value="CheY-like"/>
    <property type="match status" value="1"/>
</dbReference>
<evidence type="ECO:0000256" key="2">
    <source>
        <dbReference type="PROSITE-ProRule" id="PRU00169"/>
    </source>
</evidence>
<dbReference type="SMART" id="SM00448">
    <property type="entry name" value="REC"/>
    <property type="match status" value="1"/>
</dbReference>
<evidence type="ECO:0000259" key="3">
    <source>
        <dbReference type="PROSITE" id="PS50110"/>
    </source>
</evidence>
<dbReference type="Pfam" id="PF22029">
    <property type="entry name" value="PhyR_sigma2"/>
    <property type="match status" value="1"/>
</dbReference>
<keyword evidence="1 2" id="KW-0597">Phosphoprotein</keyword>
<organism evidence="4 5">
    <name type="scientific">Teichococcus vastitatis</name>
    <dbReference type="NCBI Taxonomy" id="2307076"/>
    <lineage>
        <taxon>Bacteria</taxon>
        <taxon>Pseudomonadati</taxon>
        <taxon>Pseudomonadota</taxon>
        <taxon>Alphaproteobacteria</taxon>
        <taxon>Acetobacterales</taxon>
        <taxon>Roseomonadaceae</taxon>
        <taxon>Roseomonas</taxon>
    </lineage>
</organism>
<dbReference type="RefSeq" id="WP_120006993.1">
    <property type="nucleotide sequence ID" value="NZ_JALBUU010000125.1"/>
</dbReference>
<sequence>MHATNAVTQAELLRSLPPARRYARALTGSQQSGDALVADALRAGLPSLPPRLALYAGVTRLAPLPPVPPAGADLSPRHRQLLLLTALEELNLNDAAQVVGVPPDVAETELHQAREALRSATAADILVIEDEPIIAMDVRQLVEDCGHRVVGVAATETQAVRLAQDRNPSLILADVNLGAGGDGITAVNRIQERLKVPVIFVTAYPERLLTAEQVEPAFVISKPFEPLALAIATYQAVCSTVPIG</sequence>
<dbReference type="InterPro" id="IPR036388">
    <property type="entry name" value="WH-like_DNA-bd_sf"/>
</dbReference>
<reference evidence="4 5" key="1">
    <citation type="submission" date="2022-03" db="EMBL/GenBank/DDBJ databases">
        <title>Complete genome analysis of Roseomonas KG 17.1 : a prolific producer of plant growth promoters.</title>
        <authorList>
            <person name="Saadouli I."/>
            <person name="Najjari A."/>
            <person name="Mosbah A."/>
            <person name="Ouzari H.I."/>
        </authorList>
    </citation>
    <scope>NUCLEOTIDE SEQUENCE [LARGE SCALE GENOMIC DNA]</scope>
    <source>
        <strain evidence="4 5">KG17-1</strain>
    </source>
</reference>
<feature type="domain" description="Response regulatory" evidence="3">
    <location>
        <begin position="124"/>
        <end position="237"/>
    </location>
</feature>
<protein>
    <submittedName>
        <fullName evidence="4">Response regulator</fullName>
    </submittedName>
</protein>
<dbReference type="InterPro" id="IPR053866">
    <property type="entry name" value="PhyR_sigma2"/>
</dbReference>
<dbReference type="Gene3D" id="1.10.10.10">
    <property type="entry name" value="Winged helix-like DNA-binding domain superfamily/Winged helix DNA-binding domain"/>
    <property type="match status" value="1"/>
</dbReference>
<dbReference type="Gene3D" id="3.40.50.2300">
    <property type="match status" value="1"/>
</dbReference>
<dbReference type="PANTHER" id="PTHR44591">
    <property type="entry name" value="STRESS RESPONSE REGULATOR PROTEIN 1"/>
    <property type="match status" value="1"/>
</dbReference>
<dbReference type="InterPro" id="IPR013324">
    <property type="entry name" value="RNA_pol_sigma_r3/r4-like"/>
</dbReference>
<keyword evidence="5" id="KW-1185">Reference proteome</keyword>
<dbReference type="InterPro" id="IPR001789">
    <property type="entry name" value="Sig_transdc_resp-reg_receiver"/>
</dbReference>
<dbReference type="PROSITE" id="PS50110">
    <property type="entry name" value="RESPONSE_REGULATORY"/>
    <property type="match status" value="1"/>
</dbReference>
<evidence type="ECO:0000256" key="1">
    <source>
        <dbReference type="ARBA" id="ARBA00022553"/>
    </source>
</evidence>
<dbReference type="Gene3D" id="1.10.1740.10">
    <property type="match status" value="1"/>
</dbReference>
<dbReference type="Pfam" id="PF00072">
    <property type="entry name" value="Response_reg"/>
    <property type="match status" value="1"/>
</dbReference>
<feature type="modified residue" description="4-aspartylphosphate" evidence="2">
    <location>
        <position position="174"/>
    </location>
</feature>
<dbReference type="SUPFAM" id="SSF88659">
    <property type="entry name" value="Sigma3 and sigma4 domains of RNA polymerase sigma factors"/>
    <property type="match status" value="1"/>
</dbReference>
<dbReference type="PANTHER" id="PTHR44591:SF3">
    <property type="entry name" value="RESPONSE REGULATORY DOMAIN-CONTAINING PROTEIN"/>
    <property type="match status" value="1"/>
</dbReference>
<comment type="caution">
    <text evidence="4">The sequence shown here is derived from an EMBL/GenBank/DDBJ whole genome shotgun (WGS) entry which is preliminary data.</text>
</comment>
<dbReference type="Proteomes" id="UP001201985">
    <property type="component" value="Unassembled WGS sequence"/>
</dbReference>
<evidence type="ECO:0000313" key="4">
    <source>
        <dbReference type="EMBL" id="MCI0756891.1"/>
    </source>
</evidence>
<dbReference type="InterPro" id="IPR050595">
    <property type="entry name" value="Bact_response_regulator"/>
</dbReference>
<name>A0ABS9WC59_9PROT</name>